<organism evidence="3 4">
    <name type="scientific">Oceanicola granulosus (strain ATCC BAA-861 / DSM 15982 / KCTC 12143 / HTCC2516)</name>
    <dbReference type="NCBI Taxonomy" id="314256"/>
    <lineage>
        <taxon>Bacteria</taxon>
        <taxon>Pseudomonadati</taxon>
        <taxon>Pseudomonadota</taxon>
        <taxon>Alphaproteobacteria</taxon>
        <taxon>Rhodobacterales</taxon>
        <taxon>Roseobacteraceae</taxon>
        <taxon>Oceanicola</taxon>
    </lineage>
</organism>
<dbReference type="STRING" id="314256.OG2516_18140"/>
<dbReference type="Pfam" id="PF05239">
    <property type="entry name" value="PRC"/>
    <property type="match status" value="1"/>
</dbReference>
<reference evidence="3 4" key="1">
    <citation type="journal article" date="2010" name="J. Bacteriol.">
        <title>Genome sequences of Oceanicola granulosus HTCC2516(T) and Oceanicola batsensis HTCC2597(TDelta).</title>
        <authorList>
            <person name="Thrash J.C."/>
            <person name="Cho J.C."/>
            <person name="Vergin K.L."/>
            <person name="Giovannoni S.J."/>
        </authorList>
    </citation>
    <scope>NUCLEOTIDE SEQUENCE [LARGE SCALE GENOMIC DNA]</scope>
    <source>
        <strain evidence="4">ATCC BAA-861 / DSM 15982 / KCTC 12143 / HTCC2516</strain>
    </source>
</reference>
<evidence type="ECO:0000259" key="2">
    <source>
        <dbReference type="Pfam" id="PF05239"/>
    </source>
</evidence>
<keyword evidence="1" id="KW-0732">Signal</keyword>
<evidence type="ECO:0000256" key="1">
    <source>
        <dbReference type="SAM" id="SignalP"/>
    </source>
</evidence>
<dbReference type="InterPro" id="IPR011033">
    <property type="entry name" value="PRC_barrel-like_sf"/>
</dbReference>
<dbReference type="SUPFAM" id="SSF50346">
    <property type="entry name" value="PRC-barrel domain"/>
    <property type="match status" value="1"/>
</dbReference>
<feature type="signal peptide" evidence="1">
    <location>
        <begin position="1"/>
        <end position="21"/>
    </location>
</feature>
<dbReference type="AlphaFoldDB" id="Q2CEL6"/>
<feature type="domain" description="PRC-barrel" evidence="2">
    <location>
        <begin position="78"/>
        <end position="127"/>
    </location>
</feature>
<dbReference type="EMBL" id="AAOT01000017">
    <property type="protein sequence ID" value="EAR51116.1"/>
    <property type="molecule type" value="Genomic_DNA"/>
</dbReference>
<keyword evidence="4" id="KW-1185">Reference proteome</keyword>
<sequence length="154" mass="16931">MNRIGTSVLALTLATAGMAVAETHVMDDTTFSGVVSPDIAQNTLRGENMIGADIYTLEAEYDEDTWFDTGYYNEIGTDWEEIGEIEDIVVSRDGQVLGLVAEVGGWLDIGDSDVIIDMQDVRIVGDTFGDVAFVTRLSEEQLESRPEVDNAWSW</sequence>
<dbReference type="Gene3D" id="2.30.30.240">
    <property type="entry name" value="PRC-barrel domain"/>
    <property type="match status" value="1"/>
</dbReference>
<proteinExistence type="predicted"/>
<dbReference type="Proteomes" id="UP000003635">
    <property type="component" value="Unassembled WGS sequence"/>
</dbReference>
<dbReference type="eggNOG" id="COG3861">
    <property type="taxonomic scope" value="Bacteria"/>
</dbReference>
<dbReference type="OrthoDB" id="6158291at2"/>
<feature type="chain" id="PRO_5004207228" description="PRC-barrel domain-containing protein" evidence="1">
    <location>
        <begin position="22"/>
        <end position="154"/>
    </location>
</feature>
<protein>
    <recommendedName>
        <fullName evidence="2">PRC-barrel domain-containing protein</fullName>
    </recommendedName>
</protein>
<evidence type="ECO:0000313" key="4">
    <source>
        <dbReference type="Proteomes" id="UP000003635"/>
    </source>
</evidence>
<comment type="caution">
    <text evidence="3">The sequence shown here is derived from an EMBL/GenBank/DDBJ whole genome shotgun (WGS) entry which is preliminary data.</text>
</comment>
<accession>Q2CEL6</accession>
<dbReference type="InterPro" id="IPR027275">
    <property type="entry name" value="PRC-brl_dom"/>
</dbReference>
<gene>
    <name evidence="3" type="ORF">OG2516_18140</name>
</gene>
<dbReference type="RefSeq" id="WP_007257096.1">
    <property type="nucleotide sequence ID" value="NZ_CH724110.1"/>
</dbReference>
<evidence type="ECO:0000313" key="3">
    <source>
        <dbReference type="EMBL" id="EAR51116.1"/>
    </source>
</evidence>
<name>Q2CEL6_OCEGH</name>
<dbReference type="HOGENOM" id="CLU_120436_0_0_5"/>